<feature type="domain" description="Glycosyl hydrolase family 32 N-terminal" evidence="4">
    <location>
        <begin position="123"/>
        <end position="287"/>
    </location>
</feature>
<reference evidence="5 6" key="1">
    <citation type="submission" date="2021-05" db="EMBL/GenBank/DDBJ databases">
        <title>Phylogenetic classification of ten novel species belonging to the genus Bifidobacterium comprising B. colchicus sp. nov., B. abeli sp. nov., B. bicoloris sp. nov., B. guerezis sp. nov., B. rosaliae sp. nov., B. santillanensis sp. nov., B. argentati sp. nov., B. amazzoni sp. nov., B. pluviali sp. nov., and B. pinnaculum sp. nov.</title>
        <authorList>
            <person name="Lugli G.A."/>
            <person name="Ruiz Garcia L."/>
            <person name="Margolles A."/>
            <person name="Ventura M."/>
        </authorList>
    </citation>
    <scope>NUCLEOTIDE SEQUENCE [LARGE SCALE GENOMIC DNA]</scope>
    <source>
        <strain evidence="5 6">6T3</strain>
    </source>
</reference>
<feature type="domain" description="Glycosyl hydrolase family 32 N-terminal" evidence="4">
    <location>
        <begin position="346"/>
        <end position="476"/>
    </location>
</feature>
<dbReference type="EMBL" id="JAHBBD010000012">
    <property type="protein sequence ID" value="MBW3082988.1"/>
    <property type="molecule type" value="Genomic_DNA"/>
</dbReference>
<dbReference type="InterPro" id="IPR013148">
    <property type="entry name" value="Glyco_hydro_32_N"/>
</dbReference>
<evidence type="ECO:0000256" key="2">
    <source>
        <dbReference type="ARBA" id="ARBA00022801"/>
    </source>
</evidence>
<dbReference type="Pfam" id="PF00251">
    <property type="entry name" value="Glyco_hydro_32N"/>
    <property type="match status" value="2"/>
</dbReference>
<keyword evidence="6" id="KW-1185">Reference proteome</keyword>
<dbReference type="InterPro" id="IPR001362">
    <property type="entry name" value="Glyco_hydro_32"/>
</dbReference>
<dbReference type="EC" id="3.2.1.26" evidence="1"/>
<name>A0ABS6W903_9BIFI</name>
<evidence type="ECO:0000313" key="6">
    <source>
        <dbReference type="Proteomes" id="UP000812844"/>
    </source>
</evidence>
<evidence type="ECO:0000259" key="4">
    <source>
        <dbReference type="Pfam" id="PF00251"/>
    </source>
</evidence>
<dbReference type="SMART" id="SM00640">
    <property type="entry name" value="Glyco_32"/>
    <property type="match status" value="1"/>
</dbReference>
<evidence type="ECO:0000313" key="5">
    <source>
        <dbReference type="EMBL" id="MBW3082988.1"/>
    </source>
</evidence>
<proteinExistence type="predicted"/>
<protein>
    <recommendedName>
        <fullName evidence="1">beta-fructofuranosidase</fullName>
        <ecNumber evidence="1">3.2.1.26</ecNumber>
    </recommendedName>
</protein>
<dbReference type="InterPro" id="IPR018053">
    <property type="entry name" value="Glyco_hydro_32_AS"/>
</dbReference>
<dbReference type="InterPro" id="IPR051214">
    <property type="entry name" value="GH32_Enzymes"/>
</dbReference>
<comment type="caution">
    <text evidence="5">The sequence shown here is derived from an EMBL/GenBank/DDBJ whole genome shotgun (WGS) entry which is preliminary data.</text>
</comment>
<evidence type="ECO:0000256" key="1">
    <source>
        <dbReference type="ARBA" id="ARBA00012758"/>
    </source>
</evidence>
<dbReference type="GO" id="GO:0016787">
    <property type="term" value="F:hydrolase activity"/>
    <property type="evidence" value="ECO:0007669"/>
    <property type="project" value="UniProtKB-KW"/>
</dbReference>
<gene>
    <name evidence="5" type="ORF">KIH73_06320</name>
</gene>
<keyword evidence="2 5" id="KW-0378">Hydrolase</keyword>
<organism evidence="5 6">
    <name type="scientific">Bifidobacterium phasiani</name>
    <dbReference type="NCBI Taxonomy" id="2834431"/>
    <lineage>
        <taxon>Bacteria</taxon>
        <taxon>Bacillati</taxon>
        <taxon>Actinomycetota</taxon>
        <taxon>Actinomycetes</taxon>
        <taxon>Bifidobacteriales</taxon>
        <taxon>Bifidobacteriaceae</taxon>
        <taxon>Bifidobacterium</taxon>
    </lineage>
</organism>
<accession>A0ABS6W903</accession>
<dbReference type="Proteomes" id="UP000812844">
    <property type="component" value="Unassembled WGS sequence"/>
</dbReference>
<dbReference type="RefSeq" id="WP_219081677.1">
    <property type="nucleotide sequence ID" value="NZ_JAHBBD010000012.1"/>
</dbReference>
<dbReference type="PROSITE" id="PS00609">
    <property type="entry name" value="GLYCOSYL_HYDROL_F32"/>
    <property type="match status" value="1"/>
</dbReference>
<sequence>MTATQHTGSVSFGFDADGYTALDLFVERVDGQGAPTLRLTDSRGGVQERVMDADLFRQRITFDIAPAERYTLEGSAAMLPYVYLMGGDDILDRGIRVLDGETGAVTAGDGADATPAPCRAAVHYEPPEHWMNDPNGLCRFQGRYHMYYQFNPYGWGWDNMHWGHAVSRDLVHWTHLPVFLEPQRELHADRNTAGGAFSGSAVTVDAEGRPCPGDDAAAIRFYLTRHSARRDNEVALEYQSTLTSADGLVPGPETRIVDRPDEHVGFDFRDPKVETGFDGGAVMAVATFLESSAVPEAPAPGVSADHEGGWFTTRADGAAGEERADMAHIPAVVVYRNATPELRDDAWEYAGPLLVERGYQIGRTFECPDAFPLDGADVVVGAIMHVRTEGGAFQPIRWYVGAVDGDRMTVARSGWVDFGDCFYAVQSFRDDDGRRICIGWLADWCGVRREAKGRANGAMSLPRELHVRDGRLVARPVAEVYDRLVGERIEAGDGGIWRVPGNAYYADIRPDGDFEATLCDTGEASWRMTCRNGIVRCVSRGASSDGVVCEARVDRVERVEVFYDRGVIEVFVNDGEQAGAMLAYDPRDHGVFELDGEAACEVRALRR</sequence>
<dbReference type="PANTHER" id="PTHR43101:SF1">
    <property type="entry name" value="BETA-FRUCTOSIDASE"/>
    <property type="match status" value="1"/>
</dbReference>
<dbReference type="PANTHER" id="PTHR43101">
    <property type="entry name" value="BETA-FRUCTOSIDASE"/>
    <property type="match status" value="1"/>
</dbReference>
<evidence type="ECO:0000256" key="3">
    <source>
        <dbReference type="ARBA" id="ARBA00023295"/>
    </source>
</evidence>
<keyword evidence="3" id="KW-0326">Glycosidase</keyword>